<evidence type="ECO:0000313" key="5">
    <source>
        <dbReference type="EMBL" id="QFU76437.1"/>
    </source>
</evidence>
<dbReference type="PROSITE" id="PS50005">
    <property type="entry name" value="TPR"/>
    <property type="match status" value="2"/>
</dbReference>
<dbReference type="EMBL" id="CP036422">
    <property type="protein sequence ID" value="QFU76437.1"/>
    <property type="molecule type" value="Genomic_DNA"/>
</dbReference>
<dbReference type="PROSITE" id="PS51257">
    <property type="entry name" value="PROKAR_LIPOPROTEIN"/>
    <property type="match status" value="1"/>
</dbReference>
<dbReference type="Gene3D" id="1.25.40.10">
    <property type="entry name" value="Tetratricopeptide repeat domain"/>
    <property type="match status" value="1"/>
</dbReference>
<organism evidence="5 6">
    <name type="scientific">Halioglobus maricola</name>
    <dbReference type="NCBI Taxonomy" id="2601894"/>
    <lineage>
        <taxon>Bacteria</taxon>
        <taxon>Pseudomonadati</taxon>
        <taxon>Pseudomonadota</taxon>
        <taxon>Gammaproteobacteria</taxon>
        <taxon>Cellvibrionales</taxon>
        <taxon>Halieaceae</taxon>
        <taxon>Halioglobus</taxon>
    </lineage>
</organism>
<proteinExistence type="predicted"/>
<reference evidence="5 6" key="1">
    <citation type="submission" date="2019-02" db="EMBL/GenBank/DDBJ databases">
        <authorList>
            <person name="Li S.-H."/>
        </authorList>
    </citation>
    <scope>NUCLEOTIDE SEQUENCE [LARGE SCALE GENOMIC DNA]</scope>
    <source>
        <strain evidence="5 6">IMCC14385</strain>
    </source>
</reference>
<feature type="signal peptide" evidence="4">
    <location>
        <begin position="1"/>
        <end position="26"/>
    </location>
</feature>
<dbReference type="Proteomes" id="UP000326287">
    <property type="component" value="Chromosome"/>
</dbReference>
<dbReference type="KEGG" id="halc:EY643_12620"/>
<dbReference type="InterPro" id="IPR052346">
    <property type="entry name" value="O-mannosyl-transferase_TMTC"/>
</dbReference>
<keyword evidence="1" id="KW-0677">Repeat</keyword>
<evidence type="ECO:0000256" key="1">
    <source>
        <dbReference type="ARBA" id="ARBA00022737"/>
    </source>
</evidence>
<dbReference type="AlphaFoldDB" id="A0A5P9NKY3"/>
<evidence type="ECO:0000313" key="6">
    <source>
        <dbReference type="Proteomes" id="UP000326287"/>
    </source>
</evidence>
<gene>
    <name evidence="5" type="ORF">EY643_12620</name>
</gene>
<feature type="chain" id="PRO_5025019770" evidence="4">
    <location>
        <begin position="27"/>
        <end position="384"/>
    </location>
</feature>
<name>A0A5P9NKY3_9GAMM</name>
<dbReference type="PANTHER" id="PTHR44227:SF3">
    <property type="entry name" value="PROTEIN O-MANNOSYL-TRANSFERASE TMTC4"/>
    <property type="match status" value="1"/>
</dbReference>
<dbReference type="RefSeq" id="WP_153239579.1">
    <property type="nucleotide sequence ID" value="NZ_CP036422.1"/>
</dbReference>
<dbReference type="Pfam" id="PF14559">
    <property type="entry name" value="TPR_19"/>
    <property type="match status" value="1"/>
</dbReference>
<keyword evidence="2 3" id="KW-0802">TPR repeat</keyword>
<protein>
    <submittedName>
        <fullName evidence="5">Tetratricopeptide repeat protein</fullName>
    </submittedName>
</protein>
<feature type="repeat" description="TPR" evidence="3">
    <location>
        <begin position="301"/>
        <end position="334"/>
    </location>
</feature>
<keyword evidence="4" id="KW-0732">Signal</keyword>
<feature type="repeat" description="TPR" evidence="3">
    <location>
        <begin position="233"/>
        <end position="266"/>
    </location>
</feature>
<sequence length="384" mass="42946">MNTSIRVIFAVLCGALLGGCASQDYAQPRQAPYTDYASFAATPDIPSADAIHQLDSNQQARFLQYFHDPAKAELPPHRRLAQFIASFGEAFTFYDDTLTASDTFTEERGNCLSLAILTTALAELVDVEVQFQLVESIPVYSLEGAITLKQQHVRSYIYTPVTKAAIGSNIRRPPGITIDYFPSGDEVFVGNISRQQYIAMFYRNLAAEALIEGRHDRGFALLQASLEFAPDHPDALNMMAVLHRRVGDSSRAEKIYRHAIVDNPENVSLLKNYQLLLARQGRDSESEQLSQKLLLLEDPSPMNWIAAGDIAFEQGEYRQAKALYRRASQIAPYMHNGYFGQARSSYMLGDIDSAETLMAQARDRATDDQRQRLYESKLSALTSH</sequence>
<dbReference type="OrthoDB" id="6254323at2"/>
<keyword evidence="6" id="KW-1185">Reference proteome</keyword>
<evidence type="ECO:0000256" key="4">
    <source>
        <dbReference type="SAM" id="SignalP"/>
    </source>
</evidence>
<dbReference type="SUPFAM" id="SSF48452">
    <property type="entry name" value="TPR-like"/>
    <property type="match status" value="1"/>
</dbReference>
<dbReference type="PANTHER" id="PTHR44227">
    <property type="match status" value="1"/>
</dbReference>
<dbReference type="InterPro" id="IPR019734">
    <property type="entry name" value="TPR_rpt"/>
</dbReference>
<dbReference type="InterPro" id="IPR011990">
    <property type="entry name" value="TPR-like_helical_dom_sf"/>
</dbReference>
<evidence type="ECO:0000256" key="3">
    <source>
        <dbReference type="PROSITE-ProRule" id="PRU00339"/>
    </source>
</evidence>
<accession>A0A5P9NKY3</accession>
<evidence type="ECO:0000256" key="2">
    <source>
        <dbReference type="ARBA" id="ARBA00022803"/>
    </source>
</evidence>
<dbReference type="SMART" id="SM00028">
    <property type="entry name" value="TPR"/>
    <property type="match status" value="4"/>
</dbReference>